<reference evidence="5 6" key="1">
    <citation type="submission" date="2016-10" db="EMBL/GenBank/DDBJ databases">
        <authorList>
            <person name="de Groot N.N."/>
        </authorList>
    </citation>
    <scope>NUCLEOTIDE SEQUENCE [LARGE SCALE GENOMIC DNA]</scope>
    <source>
        <strain evidence="5 6">NP_1H</strain>
    </source>
</reference>
<sequence>MKKVSPRSRALAGIGLALSAALVLSGCGGARSGDAAGDESFTIKFSHVTTANTPKGKAAEKFKEILEDSSDGRITVEIYPNSELYGDKDELQALQSNSVQMIAPSSSKFTTIAPQLQLLDLPFLFDTSEDIPTLASRDSVIGDVIYENEDLKSKNVQVLGLWDNGLKQLSANTELRTPEDTKGLSFRIQPADVLASQFEAWGGATSTMAFAEVYNGLQQGVIDGQENTYSNIETQKMHTVQKFLTESDHGYIGYVTAINSEFFDSLPEDLQQLVIDAMDEASAYNREVATEVNEEAKQAIIEEGSTEIVTLTEEERQAWKDAVVPSVWEEHKDVLGPEIIDGLLAERDK</sequence>
<gene>
    <name evidence="5" type="ORF">SAMN04488693_10612</name>
</gene>
<dbReference type="GO" id="GO:0055085">
    <property type="term" value="P:transmembrane transport"/>
    <property type="evidence" value="ECO:0007669"/>
    <property type="project" value="InterPro"/>
</dbReference>
<dbReference type="InterPro" id="IPR004682">
    <property type="entry name" value="TRAP_DctP"/>
</dbReference>
<dbReference type="GO" id="GO:0030288">
    <property type="term" value="C:outer membrane-bounded periplasmic space"/>
    <property type="evidence" value="ECO:0007669"/>
    <property type="project" value="InterPro"/>
</dbReference>
<name>A0A1G8HSN7_9MICC</name>
<dbReference type="NCBIfam" id="NF037995">
    <property type="entry name" value="TRAP_S1"/>
    <property type="match status" value="1"/>
</dbReference>
<dbReference type="AlphaFoldDB" id="A0A1G8HSN7"/>
<organism evidence="5 6">
    <name type="scientific">Arthrobacter subterraneus</name>
    <dbReference type="NCBI Taxonomy" id="335973"/>
    <lineage>
        <taxon>Bacteria</taxon>
        <taxon>Bacillati</taxon>
        <taxon>Actinomycetota</taxon>
        <taxon>Actinomycetes</taxon>
        <taxon>Micrococcales</taxon>
        <taxon>Micrococcaceae</taxon>
        <taxon>Arthrobacter</taxon>
    </lineage>
</organism>
<evidence type="ECO:0000256" key="1">
    <source>
        <dbReference type="ARBA" id="ARBA00009023"/>
    </source>
</evidence>
<comment type="similarity">
    <text evidence="1">Belongs to the bacterial solute-binding protein 7 family.</text>
</comment>
<dbReference type="Gene3D" id="3.40.190.170">
    <property type="entry name" value="Bacterial extracellular solute-binding protein, family 7"/>
    <property type="match status" value="1"/>
</dbReference>
<evidence type="ECO:0000313" key="6">
    <source>
        <dbReference type="Proteomes" id="UP000199258"/>
    </source>
</evidence>
<feature type="signal peptide" evidence="4">
    <location>
        <begin position="1"/>
        <end position="25"/>
    </location>
</feature>
<evidence type="ECO:0000313" key="5">
    <source>
        <dbReference type="EMBL" id="SDI09634.1"/>
    </source>
</evidence>
<dbReference type="Proteomes" id="UP000199258">
    <property type="component" value="Unassembled WGS sequence"/>
</dbReference>
<dbReference type="Pfam" id="PF03480">
    <property type="entry name" value="DctP"/>
    <property type="match status" value="1"/>
</dbReference>
<dbReference type="PIRSF" id="PIRSF006470">
    <property type="entry name" value="DctB"/>
    <property type="match status" value="1"/>
</dbReference>
<evidence type="ECO:0000256" key="4">
    <source>
        <dbReference type="SAM" id="SignalP"/>
    </source>
</evidence>
<dbReference type="InterPro" id="IPR038404">
    <property type="entry name" value="TRAP_DctP_sf"/>
</dbReference>
<dbReference type="EMBL" id="FNDT01000006">
    <property type="protein sequence ID" value="SDI09634.1"/>
    <property type="molecule type" value="Genomic_DNA"/>
</dbReference>
<evidence type="ECO:0000256" key="2">
    <source>
        <dbReference type="ARBA" id="ARBA00022448"/>
    </source>
</evidence>
<keyword evidence="2" id="KW-0813">Transport</keyword>
<dbReference type="PROSITE" id="PS51257">
    <property type="entry name" value="PROKAR_LIPOPROTEIN"/>
    <property type="match status" value="1"/>
</dbReference>
<evidence type="ECO:0000256" key="3">
    <source>
        <dbReference type="ARBA" id="ARBA00022729"/>
    </source>
</evidence>
<proteinExistence type="inferred from homology"/>
<dbReference type="STRING" id="335973.SAMN04488693_10612"/>
<keyword evidence="3 4" id="KW-0732">Signal</keyword>
<dbReference type="OrthoDB" id="9815946at2"/>
<dbReference type="RefSeq" id="WP_090585912.1">
    <property type="nucleotide sequence ID" value="NZ_FNDT01000006.1"/>
</dbReference>
<dbReference type="GO" id="GO:0015740">
    <property type="term" value="P:C4-dicarboxylate transport"/>
    <property type="evidence" value="ECO:0007669"/>
    <property type="project" value="TreeGrafter"/>
</dbReference>
<accession>A0A1G8HSN7</accession>
<feature type="chain" id="PRO_5039669050" evidence="4">
    <location>
        <begin position="26"/>
        <end position="349"/>
    </location>
</feature>
<dbReference type="PANTHER" id="PTHR33376">
    <property type="match status" value="1"/>
</dbReference>
<dbReference type="NCBIfam" id="TIGR00787">
    <property type="entry name" value="dctP"/>
    <property type="match status" value="1"/>
</dbReference>
<dbReference type="PANTHER" id="PTHR33376:SF7">
    <property type="entry name" value="C4-DICARBOXYLATE-BINDING PROTEIN DCTB"/>
    <property type="match status" value="1"/>
</dbReference>
<protein>
    <submittedName>
        <fullName evidence="5">C4-dicarboxylate-binding protein DctP</fullName>
    </submittedName>
</protein>
<keyword evidence="6" id="KW-1185">Reference proteome</keyword>
<dbReference type="InterPro" id="IPR018389">
    <property type="entry name" value="DctP_fam"/>
</dbReference>